<dbReference type="InterPro" id="IPR001387">
    <property type="entry name" value="Cro/C1-type_HTH"/>
</dbReference>
<evidence type="ECO:0000256" key="1">
    <source>
        <dbReference type="SAM" id="MobiDB-lite"/>
    </source>
</evidence>
<keyword evidence="2" id="KW-0812">Transmembrane</keyword>
<organism evidence="4 5">
    <name type="scientific">Pseudochrobactrum kiredjianiae</name>
    <dbReference type="NCBI Taxonomy" id="386305"/>
    <lineage>
        <taxon>Bacteria</taxon>
        <taxon>Pseudomonadati</taxon>
        <taxon>Pseudomonadota</taxon>
        <taxon>Alphaproteobacteria</taxon>
        <taxon>Hyphomicrobiales</taxon>
        <taxon>Brucellaceae</taxon>
        <taxon>Pseudochrobactrum</taxon>
    </lineage>
</organism>
<dbReference type="RefSeq" id="WP_213600406.1">
    <property type="nucleotide sequence ID" value="NZ_JAUCBM010000018.1"/>
</dbReference>
<dbReference type="CDD" id="cd00093">
    <property type="entry name" value="HTH_XRE"/>
    <property type="match status" value="1"/>
</dbReference>
<dbReference type="Gene3D" id="1.10.260.40">
    <property type="entry name" value="lambda repressor-like DNA-binding domains"/>
    <property type="match status" value="1"/>
</dbReference>
<proteinExistence type="predicted"/>
<dbReference type="PROSITE" id="PS50943">
    <property type="entry name" value="HTH_CROC1"/>
    <property type="match status" value="1"/>
</dbReference>
<protein>
    <submittedName>
        <fullName evidence="4">Helix-turn-helix domain-containing protein</fullName>
    </submittedName>
</protein>
<feature type="compositionally biased region" description="Basic residues" evidence="1">
    <location>
        <begin position="181"/>
        <end position="193"/>
    </location>
</feature>
<evidence type="ECO:0000256" key="2">
    <source>
        <dbReference type="SAM" id="Phobius"/>
    </source>
</evidence>
<feature type="domain" description="HTH cro/C1-type" evidence="3">
    <location>
        <begin position="50"/>
        <end position="104"/>
    </location>
</feature>
<gene>
    <name evidence="4" type="ORF">ACFQ35_00130</name>
</gene>
<evidence type="ECO:0000313" key="5">
    <source>
        <dbReference type="Proteomes" id="UP001597263"/>
    </source>
</evidence>
<evidence type="ECO:0000259" key="3">
    <source>
        <dbReference type="PROSITE" id="PS50943"/>
    </source>
</evidence>
<keyword evidence="5" id="KW-1185">Reference proteome</keyword>
<dbReference type="EMBL" id="JBHTMA010000001">
    <property type="protein sequence ID" value="MFD1225596.1"/>
    <property type="molecule type" value="Genomic_DNA"/>
</dbReference>
<dbReference type="Proteomes" id="UP001597263">
    <property type="component" value="Unassembled WGS sequence"/>
</dbReference>
<name>A0ABW3V064_9HYPH</name>
<evidence type="ECO:0000313" key="4">
    <source>
        <dbReference type="EMBL" id="MFD1225596.1"/>
    </source>
</evidence>
<keyword evidence="2" id="KW-1133">Transmembrane helix</keyword>
<dbReference type="SUPFAM" id="SSF47413">
    <property type="entry name" value="lambda repressor-like DNA-binding domains"/>
    <property type="match status" value="1"/>
</dbReference>
<dbReference type="InterPro" id="IPR010982">
    <property type="entry name" value="Lambda_DNA-bd_dom_sf"/>
</dbReference>
<reference evidence="5" key="1">
    <citation type="journal article" date="2019" name="Int. J. Syst. Evol. Microbiol.">
        <title>The Global Catalogue of Microorganisms (GCM) 10K type strain sequencing project: providing services to taxonomists for standard genome sequencing and annotation.</title>
        <authorList>
            <consortium name="The Broad Institute Genomics Platform"/>
            <consortium name="The Broad Institute Genome Sequencing Center for Infectious Disease"/>
            <person name="Wu L."/>
            <person name="Ma J."/>
        </authorList>
    </citation>
    <scope>NUCLEOTIDE SEQUENCE [LARGE SCALE GENOMIC DNA]</scope>
    <source>
        <strain evidence="5">CCUG 49584</strain>
    </source>
</reference>
<sequence length="199" mass="23182">MSNQQVKTTIEERGLVESFDPETKKNIFRKPGFDGVEQFEDIDRRLGEYIREARVSKNLTHEHFVELIGLSYYVYGRYERARSRMTVRRLVHVWELLGFSMIDLVYAIAPQMLGDTPEKAERMKALYSSIEGFKDFLSDATPEQVSEFQDTMAAMSKLPPEALRTMNLFFKQMNPTVETKPKKRAYPAKRKKAEAKPEE</sequence>
<feature type="region of interest" description="Disordered" evidence="1">
    <location>
        <begin position="174"/>
        <end position="199"/>
    </location>
</feature>
<comment type="caution">
    <text evidence="4">The sequence shown here is derived from an EMBL/GenBank/DDBJ whole genome shotgun (WGS) entry which is preliminary data.</text>
</comment>
<feature type="transmembrane region" description="Helical" evidence="2">
    <location>
        <begin position="90"/>
        <end position="109"/>
    </location>
</feature>
<accession>A0ABW3V064</accession>
<keyword evidence="2" id="KW-0472">Membrane</keyword>
<dbReference type="SMART" id="SM00530">
    <property type="entry name" value="HTH_XRE"/>
    <property type="match status" value="1"/>
</dbReference>